<dbReference type="Gene3D" id="1.10.150.340">
    <property type="entry name" value="Pyrimidine 5'-nucleotidase (UMPH-1), N-terminal domain"/>
    <property type="match status" value="1"/>
</dbReference>
<dbReference type="SUPFAM" id="SSF56784">
    <property type="entry name" value="HAD-like"/>
    <property type="match status" value="1"/>
</dbReference>
<keyword evidence="8" id="KW-0546">Nucleotide metabolism</keyword>
<organism evidence="9 10">
    <name type="scientific">Candidatus Magasanikbacteria bacterium GW2011_GWC2_37_14</name>
    <dbReference type="NCBI Taxonomy" id="1619046"/>
    <lineage>
        <taxon>Bacteria</taxon>
        <taxon>Candidatus Magasanikiibacteriota</taxon>
    </lineage>
</organism>
<dbReference type="GO" id="GO:0005737">
    <property type="term" value="C:cytoplasm"/>
    <property type="evidence" value="ECO:0007669"/>
    <property type="project" value="InterPro"/>
</dbReference>
<evidence type="ECO:0000256" key="3">
    <source>
        <dbReference type="ARBA" id="ARBA00012643"/>
    </source>
</evidence>
<dbReference type="GO" id="GO:0000287">
    <property type="term" value="F:magnesium ion binding"/>
    <property type="evidence" value="ECO:0007669"/>
    <property type="project" value="InterPro"/>
</dbReference>
<proteinExistence type="inferred from homology"/>
<evidence type="ECO:0000313" key="10">
    <source>
        <dbReference type="Proteomes" id="UP000034849"/>
    </source>
</evidence>
<comment type="caution">
    <text evidence="9">The sequence shown here is derived from an EMBL/GenBank/DDBJ whole genome shotgun (WGS) entry which is preliminary data.</text>
</comment>
<dbReference type="AlphaFoldDB" id="A0A0G0IUF1"/>
<dbReference type="GO" id="GO:0009117">
    <property type="term" value="P:nucleotide metabolic process"/>
    <property type="evidence" value="ECO:0007669"/>
    <property type="project" value="UniProtKB-KW"/>
</dbReference>
<reference evidence="9 10" key="1">
    <citation type="journal article" date="2015" name="Nature">
        <title>rRNA introns, odd ribosomes, and small enigmatic genomes across a large radiation of phyla.</title>
        <authorList>
            <person name="Brown C.T."/>
            <person name="Hug L.A."/>
            <person name="Thomas B.C."/>
            <person name="Sharon I."/>
            <person name="Castelle C.J."/>
            <person name="Singh A."/>
            <person name="Wilkins M.J."/>
            <person name="Williams K.H."/>
            <person name="Banfield J.F."/>
        </authorList>
    </citation>
    <scope>NUCLEOTIDE SEQUENCE [LARGE SCALE GENOMIC DNA]</scope>
</reference>
<keyword evidence="5" id="KW-0547">Nucleotide-binding</keyword>
<dbReference type="GO" id="GO:0000166">
    <property type="term" value="F:nucleotide binding"/>
    <property type="evidence" value="ECO:0007669"/>
    <property type="project" value="UniProtKB-KW"/>
</dbReference>
<evidence type="ECO:0000256" key="8">
    <source>
        <dbReference type="ARBA" id="ARBA00023080"/>
    </source>
</evidence>
<sequence length="288" mass="32391">MNFRPEIPTHSPYEVICNDRERLEATIQDFKKDGPEKMYVLADFDRTLTTAKPVPSVTSEIRSSGVLGPEYATTSSELFKKYYPIEINYNLNPEERAAKMQEWQEQTNNLLIKLGLTKQMLDQIIDNPGICFRQGLEKFLAQLGNSNIPLVLMSSGPRYLIEGHLKKAGLYRPGIHIIANEYEFDETGKLLRIKEPIINLANKAKILVAGHECHQDVADRPNVLVLGDNIDDLDMVEGSKFDNLLSVGFLNDETDPDSRQKYSLSFDAVVTGDGPMDFPNKLVGEITA</sequence>
<dbReference type="STRING" id="1619046.US42_C0005G0014"/>
<dbReference type="Pfam" id="PF05822">
    <property type="entry name" value="UMPH-1"/>
    <property type="match status" value="1"/>
</dbReference>
<dbReference type="Gene3D" id="3.40.50.1000">
    <property type="entry name" value="HAD superfamily/HAD-like"/>
    <property type="match status" value="1"/>
</dbReference>
<evidence type="ECO:0000256" key="4">
    <source>
        <dbReference type="ARBA" id="ARBA00022723"/>
    </source>
</evidence>
<keyword evidence="4" id="KW-0479">Metal-binding</keyword>
<evidence type="ECO:0000256" key="2">
    <source>
        <dbReference type="ARBA" id="ARBA00008389"/>
    </source>
</evidence>
<dbReference type="InterPro" id="IPR006434">
    <property type="entry name" value="Pyrimidine_nucleotidase_eu"/>
</dbReference>
<protein>
    <recommendedName>
        <fullName evidence="3">5'-nucleotidase</fullName>
        <ecNumber evidence="3">3.1.3.5</ecNumber>
    </recommendedName>
</protein>
<evidence type="ECO:0000313" key="9">
    <source>
        <dbReference type="EMBL" id="KKQ27789.1"/>
    </source>
</evidence>
<evidence type="ECO:0000256" key="1">
    <source>
        <dbReference type="ARBA" id="ARBA00000815"/>
    </source>
</evidence>
<dbReference type="PANTHER" id="PTHR13045:SF0">
    <property type="entry name" value="7-METHYLGUANOSINE PHOSPHATE-SPECIFIC 5'-NUCLEOTIDASE"/>
    <property type="match status" value="1"/>
</dbReference>
<evidence type="ECO:0000256" key="6">
    <source>
        <dbReference type="ARBA" id="ARBA00022801"/>
    </source>
</evidence>
<gene>
    <name evidence="9" type="ORF">US42_C0005G0014</name>
</gene>
<dbReference type="PANTHER" id="PTHR13045">
    <property type="entry name" value="5'-NUCLEOTIDASE"/>
    <property type="match status" value="1"/>
</dbReference>
<dbReference type="EMBL" id="LBSX01000005">
    <property type="protein sequence ID" value="KKQ27789.1"/>
    <property type="molecule type" value="Genomic_DNA"/>
</dbReference>
<keyword evidence="7" id="KW-0460">Magnesium</keyword>
<evidence type="ECO:0000256" key="5">
    <source>
        <dbReference type="ARBA" id="ARBA00022741"/>
    </source>
</evidence>
<dbReference type="GO" id="GO:0008253">
    <property type="term" value="F:5'-nucleotidase activity"/>
    <property type="evidence" value="ECO:0007669"/>
    <property type="project" value="UniProtKB-EC"/>
</dbReference>
<keyword evidence="6" id="KW-0378">Hydrolase</keyword>
<evidence type="ECO:0000256" key="7">
    <source>
        <dbReference type="ARBA" id="ARBA00022842"/>
    </source>
</evidence>
<comment type="catalytic activity">
    <reaction evidence="1">
        <text>a ribonucleoside 5'-phosphate + H2O = a ribonucleoside + phosphate</text>
        <dbReference type="Rhea" id="RHEA:12484"/>
        <dbReference type="ChEBI" id="CHEBI:15377"/>
        <dbReference type="ChEBI" id="CHEBI:18254"/>
        <dbReference type="ChEBI" id="CHEBI:43474"/>
        <dbReference type="ChEBI" id="CHEBI:58043"/>
        <dbReference type="EC" id="3.1.3.5"/>
    </reaction>
</comment>
<dbReference type="InterPro" id="IPR023214">
    <property type="entry name" value="HAD_sf"/>
</dbReference>
<dbReference type="InterPro" id="IPR036412">
    <property type="entry name" value="HAD-like_sf"/>
</dbReference>
<accession>A0A0G0IUF1</accession>
<dbReference type="Proteomes" id="UP000034849">
    <property type="component" value="Unassembled WGS sequence"/>
</dbReference>
<name>A0A0G0IUF1_9BACT</name>
<comment type="similarity">
    <text evidence="2">Belongs to the pyrimidine 5'-nucleotidase family.</text>
</comment>
<dbReference type="EC" id="3.1.3.5" evidence="3"/>